<evidence type="ECO:0000256" key="5">
    <source>
        <dbReference type="ARBA" id="ARBA00023200"/>
    </source>
</evidence>
<evidence type="ECO:0000313" key="6">
    <source>
        <dbReference type="EMBL" id="ALI96547.1"/>
    </source>
</evidence>
<comment type="subcellular location">
    <subcellularLocation>
        <location evidence="1">Host cytoplasm</location>
    </subcellularLocation>
    <subcellularLocation>
        <location evidence="2">Virion</location>
    </subcellularLocation>
</comment>
<proteinExistence type="predicted"/>
<dbReference type="EMBL" id="KP412533">
    <property type="protein sequence ID" value="ALI96547.1"/>
    <property type="molecule type" value="Genomic_DNA"/>
</dbReference>
<protein>
    <recommendedName>
        <fullName evidence="3">Virion infectivity factor</fullName>
    </recommendedName>
</protein>
<accession>A0A0S0ZQW4</accession>
<evidence type="ECO:0000256" key="1">
    <source>
        <dbReference type="ARBA" id="ARBA00004192"/>
    </source>
</evidence>
<evidence type="ECO:0000256" key="4">
    <source>
        <dbReference type="ARBA" id="ARBA00022844"/>
    </source>
</evidence>
<keyword evidence="5" id="KW-1035">Host cytoplasm</keyword>
<gene>
    <name evidence="6" type="primary">vif</name>
</gene>
<evidence type="ECO:0000256" key="3">
    <source>
        <dbReference type="ARBA" id="ARBA00021299"/>
    </source>
</evidence>
<name>A0A0S0ZQW4_9RETR</name>
<organism evidence="6">
    <name type="scientific">Visna-maedi virus</name>
    <dbReference type="NCBI Taxonomy" id="2169971"/>
    <lineage>
        <taxon>Viruses</taxon>
        <taxon>Riboviria</taxon>
        <taxon>Pararnavirae</taxon>
        <taxon>Artverviricota</taxon>
        <taxon>Revtraviricetes</taxon>
        <taxon>Ortervirales</taxon>
        <taxon>Retroviridae</taxon>
        <taxon>Orthoretrovirinae</taxon>
        <taxon>Lentivirus</taxon>
        <taxon>Lentivirus ovivismae</taxon>
    </lineage>
</organism>
<dbReference type="Pfam" id="PF07401">
    <property type="entry name" value="Lenti_VIF_2"/>
    <property type="match status" value="1"/>
</dbReference>
<evidence type="ECO:0000256" key="2">
    <source>
        <dbReference type="ARBA" id="ARBA00004328"/>
    </source>
</evidence>
<dbReference type="GO" id="GO:0030430">
    <property type="term" value="C:host cell cytoplasm"/>
    <property type="evidence" value="ECO:0007669"/>
    <property type="project" value="UniProtKB-SubCell"/>
</dbReference>
<dbReference type="GO" id="GO:0044423">
    <property type="term" value="C:virion component"/>
    <property type="evidence" value="ECO:0007669"/>
    <property type="project" value="UniProtKB-KW"/>
</dbReference>
<keyword evidence="4" id="KW-0946">Virion</keyword>
<sequence length="230" mass="28337">MLSSYRHQKKYKNNKEKKIGPQLPIWAWKEIAFSINQEPYWYSTIRLQGLMWNKRGHKLRFVKEKQGYEYWETTGKQWKMEVRRDLDLIAQINFRNAWQYKSQGRWKTIGVWYESPGDYRREENQFWFHWRIALCSCDKTGWDIREFMMGKHRWDLCKSCIQGEIVKNTEPRSLQRLALLHLANNHVFQIMPLWRARRVTVQRFPWCRDPTGYTMPWSLQECWKMESIFE</sequence>
<reference evidence="6" key="1">
    <citation type="submission" date="2014-12" db="EMBL/GenBank/DDBJ databases">
        <authorList>
            <person name="Lo Raquel"/>
        </authorList>
    </citation>
    <scope>NUCLEOTIDE SEQUENCE</scope>
    <source>
        <strain evidence="6">M-88</strain>
    </source>
</reference>
<dbReference type="InterPro" id="IPR009979">
    <property type="entry name" value="Lenti_VIF_2"/>
</dbReference>